<proteinExistence type="predicted"/>
<name>A0A481ZEL5_9VIRU</name>
<gene>
    <name evidence="1" type="ORF">LCPAC404_02440</name>
</gene>
<sequence length="137" mass="16152">MAKPETIKQLYSAFLEEHRVYDDNTEKSENLKKLEKELRDHADYLNFHPHNDFLQDVPRKVVLDFFVYLSVHRYIGDNVTLALLRKFMRKYVMAQTVLDLDVRAIVDKGWAHHMLADTGPCGAICEYIELSFYDLLE</sequence>
<organism evidence="1">
    <name type="scientific">Pithovirus LCPAC404</name>
    <dbReference type="NCBI Taxonomy" id="2506597"/>
    <lineage>
        <taxon>Viruses</taxon>
        <taxon>Pithoviruses</taxon>
    </lineage>
</organism>
<dbReference type="EMBL" id="MK500598">
    <property type="protein sequence ID" value="QBK93540.1"/>
    <property type="molecule type" value="Genomic_DNA"/>
</dbReference>
<evidence type="ECO:0000313" key="1">
    <source>
        <dbReference type="EMBL" id="QBK93540.1"/>
    </source>
</evidence>
<accession>A0A481ZEL5</accession>
<reference evidence="1" key="1">
    <citation type="journal article" date="2019" name="MBio">
        <title>Virus Genomes from Deep Sea Sediments Expand the Ocean Megavirome and Support Independent Origins of Viral Gigantism.</title>
        <authorList>
            <person name="Backstrom D."/>
            <person name="Yutin N."/>
            <person name="Jorgensen S.L."/>
            <person name="Dharamshi J."/>
            <person name="Homa F."/>
            <person name="Zaremba-Niedwiedzka K."/>
            <person name="Spang A."/>
            <person name="Wolf Y.I."/>
            <person name="Koonin E.V."/>
            <person name="Ettema T.J."/>
        </authorList>
    </citation>
    <scope>NUCLEOTIDE SEQUENCE</scope>
</reference>
<protein>
    <submittedName>
        <fullName evidence="1">Uncharacterized protein</fullName>
    </submittedName>
</protein>